<dbReference type="InterPro" id="IPR017949">
    <property type="entry name" value="Thaumatin_CS"/>
</dbReference>
<gene>
    <name evidence="2" type="ORF">C4D60_Mb05t06660</name>
</gene>
<name>A0A4V4H7Y9_MUSBA</name>
<feature type="region of interest" description="Disordered" evidence="1">
    <location>
        <begin position="408"/>
        <end position="435"/>
    </location>
</feature>
<feature type="compositionally biased region" description="Basic and acidic residues" evidence="1">
    <location>
        <begin position="1"/>
        <end position="15"/>
    </location>
</feature>
<dbReference type="InterPro" id="IPR037176">
    <property type="entry name" value="Osmotin/thaumatin-like_sf"/>
</dbReference>
<dbReference type="PROSITE" id="PS51367">
    <property type="entry name" value="THAUMATIN_2"/>
    <property type="match status" value="1"/>
</dbReference>
<feature type="compositionally biased region" description="Polar residues" evidence="1">
    <location>
        <begin position="341"/>
        <end position="350"/>
    </location>
</feature>
<accession>A0A4V4H7Y9</accession>
<dbReference type="FunFam" id="2.60.110.10:FF:000004">
    <property type="entry name" value="THAUMATIN-LIKE PROTEIN 1"/>
    <property type="match status" value="1"/>
</dbReference>
<dbReference type="PRINTS" id="PR00347">
    <property type="entry name" value="THAUMATIN"/>
</dbReference>
<feature type="compositionally biased region" description="Basic and acidic residues" evidence="1">
    <location>
        <begin position="372"/>
        <end position="383"/>
    </location>
</feature>
<feature type="compositionally biased region" description="Basic and acidic residues" evidence="1">
    <location>
        <begin position="26"/>
        <end position="40"/>
    </location>
</feature>
<dbReference type="InterPro" id="IPR001938">
    <property type="entry name" value="Thaumatin"/>
</dbReference>
<feature type="region of interest" description="Disordered" evidence="1">
    <location>
        <begin position="78"/>
        <end position="383"/>
    </location>
</feature>
<dbReference type="SMART" id="SM00205">
    <property type="entry name" value="THN"/>
    <property type="match status" value="1"/>
</dbReference>
<comment type="caution">
    <text evidence="2">The sequence shown here is derived from an EMBL/GenBank/DDBJ whole genome shotgun (WGS) entry which is preliminary data.</text>
</comment>
<dbReference type="Pfam" id="PF00314">
    <property type="entry name" value="Thaumatin"/>
    <property type="match status" value="1"/>
</dbReference>
<feature type="compositionally biased region" description="Basic and acidic residues" evidence="1">
    <location>
        <begin position="280"/>
        <end position="296"/>
    </location>
</feature>
<evidence type="ECO:0000256" key="1">
    <source>
        <dbReference type="SAM" id="MobiDB-lite"/>
    </source>
</evidence>
<feature type="compositionally biased region" description="Low complexity" evidence="1">
    <location>
        <begin position="161"/>
        <end position="176"/>
    </location>
</feature>
<keyword evidence="3" id="KW-1185">Reference proteome</keyword>
<dbReference type="PROSITE" id="PS00316">
    <property type="entry name" value="THAUMATIN_1"/>
    <property type="match status" value="1"/>
</dbReference>
<dbReference type="Gene3D" id="2.60.110.10">
    <property type="entry name" value="Thaumatin"/>
    <property type="match status" value="1"/>
</dbReference>
<dbReference type="Proteomes" id="UP000317650">
    <property type="component" value="Chromosome 5"/>
</dbReference>
<feature type="compositionally biased region" description="Basic and acidic residues" evidence="1">
    <location>
        <begin position="306"/>
        <end position="324"/>
    </location>
</feature>
<feature type="compositionally biased region" description="Basic and acidic residues" evidence="1">
    <location>
        <begin position="148"/>
        <end position="160"/>
    </location>
</feature>
<proteinExistence type="predicted"/>
<sequence>MTRENVEHTALRDRNASQPSIRHLKARGEGGNKQKGREGRVRMVASVSAWAKPSAWALDAEEHESAMAVANDRDDDVFSSVASQQQDFPSLAASASSTSKKKKKKAQALTLAEFTTGKPVSQGAGGRPVSSSSKGLTRDELLLLPTGPRERSAEELERSSSRGFGYSSYGGARGRAPVSGEDSGPARWGSSRDSEDPRRDGFGGAGGGSNRDLLPSRADEIDDWGAAKKSVALERRERGGGGSFFESQSRADESDRWISSKSTAPPAEGRKIGGGGDGFDGPRERSGGFEMFRREGTNSGGADSETWGRKKDFGDSDIWRREDEIGSGGRRRLVLQPRSLPLSNGEQVQGKQDDGSTMEKKSRGSNPFGQARPREEVLADKGQDWKQIDEKLEASKIQDAQLERSFDKRGFGVANGGGRSPENRTNGAWRRPDTAQASPSSILADCMTVVDYRLTMLRTQHRKTEIYTVIHKLPTLASSMARLLFVLSSLVVSVSGALAATFTLTNNCDYTVWPGVLSSAGTAALSTTGFQLQKGESRSLDAPAAWSGRFWGRTRCATDSSGSFSCGTGDCGSGRVECSGGGAAPPATLAEFTLDGSGGMDFYDVSLVDGYNLPMLVVPQGGSGGSCSSTGCLVDLNGLCPSDLKVVLSTSDGGSESVACKSACEAQKSSDSNPQAEDISSTSNSTMVYIGGEQGSDATVTVPRLAALLLPVLLAPLALHRGF</sequence>
<protein>
    <recommendedName>
        <fullName evidence="4">Thaumatin-like protein</fullName>
    </recommendedName>
</protein>
<dbReference type="AlphaFoldDB" id="A0A4V4H7Y9"/>
<evidence type="ECO:0000313" key="2">
    <source>
        <dbReference type="EMBL" id="THU65725.1"/>
    </source>
</evidence>
<feature type="compositionally biased region" description="Basic and acidic residues" evidence="1">
    <location>
        <begin position="190"/>
        <end position="201"/>
    </location>
</feature>
<dbReference type="GO" id="GO:0003743">
    <property type="term" value="F:translation initiation factor activity"/>
    <property type="evidence" value="ECO:0007669"/>
    <property type="project" value="InterPro"/>
</dbReference>
<dbReference type="InterPro" id="IPR010433">
    <property type="entry name" value="EIF-4B_pln"/>
</dbReference>
<dbReference type="EMBL" id="PYDT01000003">
    <property type="protein sequence ID" value="THU65725.1"/>
    <property type="molecule type" value="Genomic_DNA"/>
</dbReference>
<feature type="region of interest" description="Disordered" evidence="1">
    <location>
        <begin position="1"/>
        <end position="40"/>
    </location>
</feature>
<evidence type="ECO:0008006" key="4">
    <source>
        <dbReference type="Google" id="ProtNLM"/>
    </source>
</evidence>
<feature type="compositionally biased region" description="Basic and acidic residues" evidence="1">
    <location>
        <begin position="351"/>
        <end position="362"/>
    </location>
</feature>
<dbReference type="PANTHER" id="PTHR31048">
    <property type="entry name" value="OS03G0233200 PROTEIN"/>
    <property type="match status" value="1"/>
</dbReference>
<evidence type="ECO:0000313" key="3">
    <source>
        <dbReference type="Proteomes" id="UP000317650"/>
    </source>
</evidence>
<dbReference type="Pfam" id="PF06273">
    <property type="entry name" value="eIF-4B"/>
    <property type="match status" value="1"/>
</dbReference>
<feature type="compositionally biased region" description="Basic and acidic residues" evidence="1">
    <location>
        <begin position="249"/>
        <end position="258"/>
    </location>
</feature>
<reference evidence="2 3" key="1">
    <citation type="journal article" date="2019" name="Nat. Plants">
        <title>Genome sequencing of Musa balbisiana reveals subgenome evolution and function divergence in polyploid bananas.</title>
        <authorList>
            <person name="Yao X."/>
        </authorList>
    </citation>
    <scope>NUCLEOTIDE SEQUENCE [LARGE SCALE GENOMIC DNA]</scope>
    <source>
        <strain evidence="3">cv. DH-PKW</strain>
        <tissue evidence="2">Leaves</tissue>
    </source>
</reference>
<organism evidence="2 3">
    <name type="scientific">Musa balbisiana</name>
    <name type="common">Banana</name>
    <dbReference type="NCBI Taxonomy" id="52838"/>
    <lineage>
        <taxon>Eukaryota</taxon>
        <taxon>Viridiplantae</taxon>
        <taxon>Streptophyta</taxon>
        <taxon>Embryophyta</taxon>
        <taxon>Tracheophyta</taxon>
        <taxon>Spermatophyta</taxon>
        <taxon>Magnoliopsida</taxon>
        <taxon>Liliopsida</taxon>
        <taxon>Zingiberales</taxon>
        <taxon>Musaceae</taxon>
        <taxon>Musa</taxon>
    </lineage>
</organism>
<dbReference type="SUPFAM" id="SSF49870">
    <property type="entry name" value="Osmotin, thaumatin-like protein"/>
    <property type="match status" value="1"/>
</dbReference>